<evidence type="ECO:0000313" key="3">
    <source>
        <dbReference type="Proteomes" id="UP000041254"/>
    </source>
</evidence>
<dbReference type="Gene3D" id="2.170.260.10">
    <property type="entry name" value="paz domain"/>
    <property type="match status" value="1"/>
</dbReference>
<accession>A0A0G4EG21</accession>
<proteinExistence type="predicted"/>
<dbReference type="SUPFAM" id="SSF101690">
    <property type="entry name" value="PAZ domain"/>
    <property type="match status" value="1"/>
</dbReference>
<dbReference type="InParanoid" id="A0A0G4EG21"/>
<dbReference type="VEuPathDB" id="CryptoDB:Vbra_11906"/>
<dbReference type="EMBL" id="CDMY01000227">
    <property type="protein sequence ID" value="CEL95476.1"/>
    <property type="molecule type" value="Genomic_DNA"/>
</dbReference>
<keyword evidence="3" id="KW-1185">Reference proteome</keyword>
<dbReference type="AlphaFoldDB" id="A0A0G4EG21"/>
<name>A0A0G4EG21_VITBC</name>
<reference evidence="2 3" key="1">
    <citation type="submission" date="2014-11" db="EMBL/GenBank/DDBJ databases">
        <authorList>
            <person name="Zhu J."/>
            <person name="Qi W."/>
            <person name="Song R."/>
        </authorList>
    </citation>
    <scope>NUCLEOTIDE SEQUENCE [LARGE SCALE GENOMIC DNA]</scope>
</reference>
<gene>
    <name evidence="2" type="ORF">Vbra_11906</name>
</gene>
<feature type="domain" description="PAZ" evidence="1">
    <location>
        <begin position="224"/>
        <end position="355"/>
    </location>
</feature>
<dbReference type="PANTHER" id="PTHR22891">
    <property type="entry name" value="EUKARYOTIC TRANSLATION INITIATION FACTOR 2C"/>
    <property type="match status" value="1"/>
</dbReference>
<evidence type="ECO:0000313" key="2">
    <source>
        <dbReference type="EMBL" id="CEL95476.1"/>
    </source>
</evidence>
<dbReference type="PhylomeDB" id="A0A0G4EG21"/>
<dbReference type="Proteomes" id="UP000041254">
    <property type="component" value="Unassembled WGS sequence"/>
</dbReference>
<sequence length="355" mass="39123">MTEPNGAGGGAVVRPSFCSLGNSVDASTNLFNLKVDESVKIQVYAVNITPPITNVSEVRKVIYNAQEPILNALVADGAKVGAILHQGMNLFVTLPHSLTPNQTVAVDSTIQGNSQTFSIQLAFKHDLVLRGGDLSQEAIQYMNVALKKALGQLHMEFIGRHGFLTNMCSERSPEQLSTLVKKVKYGPNNSKEMLLLPGHFTSIQQIGKSLYLQADLTHRIVHNETLLAVIQNEKRGFSGSEDAFHTHINDKFKGRRVMTSYESGPDNNRSRSLYCIDRVAFDETPETKFVDSSGNETSIAEYLLKMYGVECQPRQTLVVSERRKKVTNSDGAKVEVVIRTIKLPVQCVTLTGLDE</sequence>
<dbReference type="Pfam" id="PF02170">
    <property type="entry name" value="PAZ"/>
    <property type="match status" value="1"/>
</dbReference>
<dbReference type="InterPro" id="IPR003100">
    <property type="entry name" value="PAZ_dom"/>
</dbReference>
<protein>
    <recommendedName>
        <fullName evidence="1">PAZ domain-containing protein</fullName>
    </recommendedName>
</protein>
<dbReference type="SMART" id="SM00949">
    <property type="entry name" value="PAZ"/>
    <property type="match status" value="1"/>
</dbReference>
<dbReference type="GO" id="GO:0003723">
    <property type="term" value="F:RNA binding"/>
    <property type="evidence" value="ECO:0007669"/>
    <property type="project" value="InterPro"/>
</dbReference>
<organism evidence="2 3">
    <name type="scientific">Vitrella brassicaformis (strain CCMP3155)</name>
    <dbReference type="NCBI Taxonomy" id="1169540"/>
    <lineage>
        <taxon>Eukaryota</taxon>
        <taxon>Sar</taxon>
        <taxon>Alveolata</taxon>
        <taxon>Colpodellida</taxon>
        <taxon>Vitrellaceae</taxon>
        <taxon>Vitrella</taxon>
    </lineage>
</organism>
<dbReference type="InterPro" id="IPR036085">
    <property type="entry name" value="PAZ_dom_sf"/>
</dbReference>
<dbReference type="OrthoDB" id="445936at2759"/>
<evidence type="ECO:0000259" key="1">
    <source>
        <dbReference type="SMART" id="SM00949"/>
    </source>
</evidence>